<evidence type="ECO:0000256" key="1">
    <source>
        <dbReference type="ARBA" id="ARBA00022517"/>
    </source>
</evidence>
<evidence type="ECO:0000256" key="2">
    <source>
        <dbReference type="ARBA" id="ARBA00022670"/>
    </source>
</evidence>
<dbReference type="GO" id="GO:0008234">
    <property type="term" value="F:cysteine-type peptidase activity"/>
    <property type="evidence" value="ECO:0007669"/>
    <property type="project" value="UniProtKB-KW"/>
</dbReference>
<evidence type="ECO:0000256" key="4">
    <source>
        <dbReference type="ARBA" id="ARBA00022807"/>
    </source>
</evidence>
<evidence type="ECO:0000256" key="5">
    <source>
        <dbReference type="ARBA" id="ARBA00044503"/>
    </source>
</evidence>
<comment type="caution">
    <text evidence="7">The sequence shown here is derived from an EMBL/GenBank/DDBJ whole genome shotgun (WGS) entry which is preliminary data.</text>
</comment>
<dbReference type="AlphaFoldDB" id="A0A081LB88"/>
<evidence type="ECO:0000256" key="6">
    <source>
        <dbReference type="ARBA" id="ARBA00044538"/>
    </source>
</evidence>
<dbReference type="OrthoDB" id="48998at2"/>
<dbReference type="CDD" id="cd16332">
    <property type="entry name" value="Prp-like"/>
    <property type="match status" value="1"/>
</dbReference>
<evidence type="ECO:0000256" key="3">
    <source>
        <dbReference type="ARBA" id="ARBA00022801"/>
    </source>
</evidence>
<keyword evidence="3" id="KW-0378">Hydrolase</keyword>
<dbReference type="GO" id="GO:0042254">
    <property type="term" value="P:ribosome biogenesis"/>
    <property type="evidence" value="ECO:0007669"/>
    <property type="project" value="UniProtKB-KW"/>
</dbReference>
<dbReference type="SUPFAM" id="SSF118010">
    <property type="entry name" value="TM1457-like"/>
    <property type="match status" value="1"/>
</dbReference>
<evidence type="ECO:0000313" key="7">
    <source>
        <dbReference type="EMBL" id="KEP26514.1"/>
    </source>
</evidence>
<dbReference type="PANTHER" id="PTHR39178">
    <property type="entry name" value="HYPOTHETICAL RIBOSOME-ASSOCIATED PROTEIN"/>
    <property type="match status" value="1"/>
</dbReference>
<dbReference type="Proteomes" id="UP000028091">
    <property type="component" value="Unassembled WGS sequence"/>
</dbReference>
<dbReference type="RefSeq" id="WP_034321267.1">
    <property type="nucleotide sequence ID" value="NZ_JAVIKA010000009.1"/>
</dbReference>
<dbReference type="Pfam" id="PF04327">
    <property type="entry name" value="Peptidase_Prp"/>
    <property type="match status" value="1"/>
</dbReference>
<sequence length="112" mass="12150">MIKATITRSAADESITSFQMTGHAEFAEKGQDLVCAGVSAVVFGSVNSIIALTGIDPLLDIGEEGGYFTFELPTDTDPVSFEKAQLLLEGMVVSLETIERDYHDYVRISTKK</sequence>
<dbReference type="Gene3D" id="3.30.70.1490">
    <property type="entry name" value="Cysteine protease Prp"/>
    <property type="match status" value="1"/>
</dbReference>
<proteinExistence type="inferred from homology"/>
<keyword evidence="4" id="KW-0788">Thiol protease</keyword>
<dbReference type="EMBL" id="JOTP01000009">
    <property type="protein sequence ID" value="KEP26514.1"/>
    <property type="molecule type" value="Genomic_DNA"/>
</dbReference>
<keyword evidence="1" id="KW-0690">Ribosome biogenesis</keyword>
<dbReference type="PANTHER" id="PTHR39178:SF1">
    <property type="entry name" value="RIBOSOMAL-PROCESSING CYSTEINE PROTEASE PRP"/>
    <property type="match status" value="1"/>
</dbReference>
<evidence type="ECO:0000313" key="8">
    <source>
        <dbReference type="Proteomes" id="UP000028091"/>
    </source>
</evidence>
<name>A0A081LB88_9BACI</name>
<dbReference type="NCBIfam" id="NF011126">
    <property type="entry name" value="PRK14553.1-6"/>
    <property type="match status" value="1"/>
</dbReference>
<dbReference type="eggNOG" id="COG2868">
    <property type="taxonomic scope" value="Bacteria"/>
</dbReference>
<dbReference type="GO" id="GO:0006508">
    <property type="term" value="P:proteolysis"/>
    <property type="evidence" value="ECO:0007669"/>
    <property type="project" value="UniProtKB-KW"/>
</dbReference>
<reference evidence="7 8" key="1">
    <citation type="submission" date="2012-09" db="EMBL/GenBank/DDBJ databases">
        <title>Genome Sequence of Bacillus sp. DW5-4.</title>
        <authorList>
            <person name="Lai Q."/>
            <person name="Liu Y."/>
            <person name="Shao Z."/>
        </authorList>
    </citation>
    <scope>NUCLEOTIDE SEQUENCE [LARGE SCALE GENOMIC DNA]</scope>
    <source>
        <strain evidence="7 8">DW5-4</strain>
    </source>
</reference>
<gene>
    <name evidence="7" type="ORF">BA70_19630</name>
</gene>
<dbReference type="InterPro" id="IPR036764">
    <property type="entry name" value="Peptidase_Prp_sf"/>
</dbReference>
<accession>A0A081LB88</accession>
<comment type="similarity">
    <text evidence="5">Belongs to the Prp family.</text>
</comment>
<organism evidence="7 8">
    <name type="scientific">Bacillus zhangzhouensis</name>
    <dbReference type="NCBI Taxonomy" id="1178540"/>
    <lineage>
        <taxon>Bacteria</taxon>
        <taxon>Bacillati</taxon>
        <taxon>Bacillota</taxon>
        <taxon>Bacilli</taxon>
        <taxon>Bacillales</taxon>
        <taxon>Bacillaceae</taxon>
        <taxon>Bacillus</taxon>
    </lineage>
</organism>
<protein>
    <recommendedName>
        <fullName evidence="6">Ribosomal processing cysteine protease Prp</fullName>
    </recommendedName>
</protein>
<keyword evidence="2" id="KW-0645">Protease</keyword>
<dbReference type="InterPro" id="IPR007422">
    <property type="entry name" value="Peptidase_Prp"/>
</dbReference>
<keyword evidence="8" id="KW-1185">Reference proteome</keyword>